<organism evidence="12 13">
    <name type="scientific">Anaerosporomusa subterranea</name>
    <dbReference type="NCBI Taxonomy" id="1794912"/>
    <lineage>
        <taxon>Bacteria</taxon>
        <taxon>Bacillati</taxon>
        <taxon>Bacillota</taxon>
        <taxon>Negativicutes</taxon>
        <taxon>Acetonemataceae</taxon>
        <taxon>Anaerosporomusa</taxon>
    </lineage>
</organism>
<dbReference type="GO" id="GO:0005524">
    <property type="term" value="F:ATP binding"/>
    <property type="evidence" value="ECO:0007669"/>
    <property type="project" value="UniProtKB-KW"/>
</dbReference>
<dbReference type="EMBL" id="LSGP01000017">
    <property type="protein sequence ID" value="KYZ76392.1"/>
    <property type="molecule type" value="Genomic_DNA"/>
</dbReference>
<dbReference type="InterPro" id="IPR003661">
    <property type="entry name" value="HisK_dim/P_dom"/>
</dbReference>
<dbReference type="SUPFAM" id="SSF55874">
    <property type="entry name" value="ATPase domain of HSP90 chaperone/DNA topoisomerase II/histidine kinase"/>
    <property type="match status" value="1"/>
</dbReference>
<feature type="domain" description="Histidine kinase" evidence="11">
    <location>
        <begin position="281"/>
        <end position="490"/>
    </location>
</feature>
<evidence type="ECO:0000313" key="13">
    <source>
        <dbReference type="Proteomes" id="UP000076268"/>
    </source>
</evidence>
<evidence type="ECO:0000256" key="3">
    <source>
        <dbReference type="ARBA" id="ARBA00022553"/>
    </source>
</evidence>
<dbReference type="Gene3D" id="1.10.287.130">
    <property type="match status" value="1"/>
</dbReference>
<name>A0A154BR25_ANASB</name>
<keyword evidence="10" id="KW-0472">Membrane</keyword>
<evidence type="ECO:0000256" key="2">
    <source>
        <dbReference type="ARBA" id="ARBA00012438"/>
    </source>
</evidence>
<reference evidence="12 13" key="1">
    <citation type="submission" date="2016-02" db="EMBL/GenBank/DDBJ databases">
        <title>Anaerosporomusa subterraneum gen. nov., sp. nov., a spore-forming obligate anaerobe isolated from saprolite.</title>
        <authorList>
            <person name="Choi J.K."/>
            <person name="Shah M."/>
            <person name="Yee N."/>
        </authorList>
    </citation>
    <scope>NUCLEOTIDE SEQUENCE [LARGE SCALE GENOMIC DNA]</scope>
    <source>
        <strain evidence="12 13">RU4</strain>
    </source>
</reference>
<keyword evidence="3" id="KW-0597">Phosphoprotein</keyword>
<dbReference type="SUPFAM" id="SSF47384">
    <property type="entry name" value="Homodimeric domain of signal transducing histidine kinase"/>
    <property type="match status" value="1"/>
</dbReference>
<evidence type="ECO:0000256" key="4">
    <source>
        <dbReference type="ARBA" id="ARBA00022679"/>
    </source>
</evidence>
<dbReference type="PRINTS" id="PR00344">
    <property type="entry name" value="BCTRLSENSOR"/>
</dbReference>
<dbReference type="SMART" id="SM00387">
    <property type="entry name" value="HATPase_c"/>
    <property type="match status" value="1"/>
</dbReference>
<dbReference type="PANTHER" id="PTHR43065">
    <property type="entry name" value="SENSOR HISTIDINE KINASE"/>
    <property type="match status" value="1"/>
</dbReference>
<dbReference type="EC" id="2.7.13.3" evidence="2"/>
<keyword evidence="8" id="KW-0902">Two-component regulatory system</keyword>
<dbReference type="OrthoDB" id="9764522at2"/>
<dbReference type="Pfam" id="PF00512">
    <property type="entry name" value="HisKA"/>
    <property type="match status" value="1"/>
</dbReference>
<dbReference type="AlphaFoldDB" id="A0A154BR25"/>
<keyword evidence="10" id="KW-0812">Transmembrane</keyword>
<dbReference type="Proteomes" id="UP000076268">
    <property type="component" value="Unassembled WGS sequence"/>
</dbReference>
<feature type="transmembrane region" description="Helical" evidence="10">
    <location>
        <begin position="191"/>
        <end position="210"/>
    </location>
</feature>
<dbReference type="Pfam" id="PF02518">
    <property type="entry name" value="HATPase_c"/>
    <property type="match status" value="1"/>
</dbReference>
<evidence type="ECO:0000256" key="5">
    <source>
        <dbReference type="ARBA" id="ARBA00022741"/>
    </source>
</evidence>
<gene>
    <name evidence="12" type="ORF">AXX12_08130</name>
</gene>
<evidence type="ECO:0000256" key="9">
    <source>
        <dbReference type="SAM" id="Coils"/>
    </source>
</evidence>
<keyword evidence="4" id="KW-0808">Transferase</keyword>
<feature type="coiled-coil region" evidence="9">
    <location>
        <begin position="245"/>
        <end position="279"/>
    </location>
</feature>
<dbReference type="InterPro" id="IPR005467">
    <property type="entry name" value="His_kinase_dom"/>
</dbReference>
<dbReference type="Gene3D" id="3.30.565.10">
    <property type="entry name" value="Histidine kinase-like ATPase, C-terminal domain"/>
    <property type="match status" value="1"/>
</dbReference>
<dbReference type="InterPro" id="IPR003594">
    <property type="entry name" value="HATPase_dom"/>
</dbReference>
<dbReference type="SMART" id="SM00388">
    <property type="entry name" value="HisKA"/>
    <property type="match status" value="1"/>
</dbReference>
<dbReference type="GO" id="GO:0000155">
    <property type="term" value="F:phosphorelay sensor kinase activity"/>
    <property type="evidence" value="ECO:0007669"/>
    <property type="project" value="InterPro"/>
</dbReference>
<dbReference type="InterPro" id="IPR036097">
    <property type="entry name" value="HisK_dim/P_sf"/>
</dbReference>
<sequence length="501" mass="54640">MPQTLRSRLLLLIIFVVAVPVLVTGYFLTLTAEKALLMEKERKLFGATSMLDKALVGNYRDIVEEFAVANAPKSIQVAVLSRELRKITDQVADSYPGIGVGYYSKELDAILTYGPSHTYGDTVGIAIGDSHGGRIVMETGKPHVQEGSLVRGMIMNAMFPVIREGKVIGYIWANEMTADIEQQIGAMKKKIFFLLIVGIIIGIAGVFHVIDRIVADVDKIKTGLRTLRGKFPDTLPLMPGEIGEIASAINDLVSHLAEKKKLQEQVQHAERLAAAGEIAASLAHEIRNPLMAIKGFAQLLNETRDQDETAEYTGIIVKETDRMNRLIEQLLCLARPASDQGLKAPVDVTTVLDNALLLIESQARRNQIVIDRSYCTIPPVIADSENLKQVFLNIMINALQAMEAGGRLTVAIDYQPEDKMINIRIADSGMGIQPELIAHLFDPFFTTKEKGTGLGLSVAQHFVQNWGGKISVDSTVGVGSTFTISLPESGGIVHESENIGS</sequence>
<feature type="transmembrane region" description="Helical" evidence="10">
    <location>
        <begin position="12"/>
        <end position="32"/>
    </location>
</feature>
<accession>A0A154BR25</accession>
<keyword evidence="6" id="KW-0418">Kinase</keyword>
<keyword evidence="5" id="KW-0547">Nucleotide-binding</keyword>
<evidence type="ECO:0000313" key="12">
    <source>
        <dbReference type="EMBL" id="KYZ76392.1"/>
    </source>
</evidence>
<dbReference type="RefSeq" id="WP_066241780.1">
    <property type="nucleotide sequence ID" value="NZ_LSGP01000017.1"/>
</dbReference>
<keyword evidence="9" id="KW-0175">Coiled coil</keyword>
<dbReference type="STRING" id="1794912.AXX12_08130"/>
<evidence type="ECO:0000259" key="11">
    <source>
        <dbReference type="PROSITE" id="PS50109"/>
    </source>
</evidence>
<dbReference type="PROSITE" id="PS50109">
    <property type="entry name" value="HIS_KIN"/>
    <property type="match status" value="1"/>
</dbReference>
<protein>
    <recommendedName>
        <fullName evidence="2">histidine kinase</fullName>
        <ecNumber evidence="2">2.7.13.3</ecNumber>
    </recommendedName>
</protein>
<proteinExistence type="predicted"/>
<keyword evidence="13" id="KW-1185">Reference proteome</keyword>
<evidence type="ECO:0000256" key="8">
    <source>
        <dbReference type="ARBA" id="ARBA00023012"/>
    </source>
</evidence>
<dbReference type="CDD" id="cd00082">
    <property type="entry name" value="HisKA"/>
    <property type="match status" value="1"/>
</dbReference>
<keyword evidence="7" id="KW-0067">ATP-binding</keyword>
<comment type="catalytic activity">
    <reaction evidence="1">
        <text>ATP + protein L-histidine = ADP + protein N-phospho-L-histidine.</text>
        <dbReference type="EC" id="2.7.13.3"/>
    </reaction>
</comment>
<dbReference type="PANTHER" id="PTHR43065:SF10">
    <property type="entry name" value="PEROXIDE STRESS-ACTIVATED HISTIDINE KINASE MAK3"/>
    <property type="match status" value="1"/>
</dbReference>
<evidence type="ECO:0000256" key="1">
    <source>
        <dbReference type="ARBA" id="ARBA00000085"/>
    </source>
</evidence>
<dbReference type="InterPro" id="IPR036890">
    <property type="entry name" value="HATPase_C_sf"/>
</dbReference>
<evidence type="ECO:0000256" key="6">
    <source>
        <dbReference type="ARBA" id="ARBA00022777"/>
    </source>
</evidence>
<dbReference type="InterPro" id="IPR004358">
    <property type="entry name" value="Sig_transdc_His_kin-like_C"/>
</dbReference>
<evidence type="ECO:0000256" key="7">
    <source>
        <dbReference type="ARBA" id="ARBA00022840"/>
    </source>
</evidence>
<comment type="caution">
    <text evidence="12">The sequence shown here is derived from an EMBL/GenBank/DDBJ whole genome shotgun (WGS) entry which is preliminary data.</text>
</comment>
<keyword evidence="10" id="KW-1133">Transmembrane helix</keyword>
<evidence type="ECO:0000256" key="10">
    <source>
        <dbReference type="SAM" id="Phobius"/>
    </source>
</evidence>